<organism evidence="1 2">
    <name type="scientific">Archangium gephyra</name>
    <dbReference type="NCBI Taxonomy" id="48"/>
    <lineage>
        <taxon>Bacteria</taxon>
        <taxon>Pseudomonadati</taxon>
        <taxon>Myxococcota</taxon>
        <taxon>Myxococcia</taxon>
        <taxon>Myxococcales</taxon>
        <taxon>Cystobacterineae</taxon>
        <taxon>Archangiaceae</taxon>
        <taxon>Archangium</taxon>
    </lineage>
</organism>
<reference evidence="1 2" key="1">
    <citation type="submission" date="2017-08" db="EMBL/GenBank/DDBJ databases">
        <title>Infants hospitalized years apart are colonized by the same room-sourced microbial strains.</title>
        <authorList>
            <person name="Brooks B."/>
            <person name="Olm M.R."/>
            <person name="Firek B.A."/>
            <person name="Baker R."/>
            <person name="Thomas B.C."/>
            <person name="Morowitz M.J."/>
            <person name="Banfield J.F."/>
        </authorList>
    </citation>
    <scope>NUCLEOTIDE SEQUENCE [LARGE SCALE GENOMIC DNA]</scope>
    <source>
        <strain evidence="1">S2_003_000_R2_14</strain>
    </source>
</reference>
<name>A0A2W5VBH3_9BACT</name>
<evidence type="ECO:0000313" key="1">
    <source>
        <dbReference type="EMBL" id="PZR13284.1"/>
    </source>
</evidence>
<protein>
    <submittedName>
        <fullName evidence="1">Uncharacterized protein</fullName>
    </submittedName>
</protein>
<gene>
    <name evidence="1" type="ORF">DI536_13445</name>
</gene>
<proteinExistence type="predicted"/>
<accession>A0A2W5VBH3</accession>
<dbReference type="AlphaFoldDB" id="A0A2W5VBH3"/>
<evidence type="ECO:0000313" key="2">
    <source>
        <dbReference type="Proteomes" id="UP000249061"/>
    </source>
</evidence>
<dbReference type="Proteomes" id="UP000249061">
    <property type="component" value="Unassembled WGS sequence"/>
</dbReference>
<comment type="caution">
    <text evidence="1">The sequence shown here is derived from an EMBL/GenBank/DDBJ whole genome shotgun (WGS) entry which is preliminary data.</text>
</comment>
<sequence length="125" mass="13554">MLDQGRLQQFEEMMEQLSSMQAKYKGVRGELLAKVRDELMRLRPGANTTPAPTPPAAKIEAKAEVVEAPAPVAPPVLTVVPRPKPTPNPITANALPSCRVCGRSMKQGEVEKTLVCEKGHTRTLA</sequence>
<dbReference type="EMBL" id="QFQP01000010">
    <property type="protein sequence ID" value="PZR13284.1"/>
    <property type="molecule type" value="Genomic_DNA"/>
</dbReference>